<keyword evidence="2" id="KW-0547">Nucleotide-binding</keyword>
<reference evidence="7" key="1">
    <citation type="journal article" date="2019" name="Int. J. Syst. Evol. Microbiol.">
        <title>The Global Catalogue of Microorganisms (GCM) 10K type strain sequencing project: providing services to taxonomists for standard genome sequencing and annotation.</title>
        <authorList>
            <consortium name="The Broad Institute Genomics Platform"/>
            <consortium name="The Broad Institute Genome Sequencing Center for Infectious Disease"/>
            <person name="Wu L."/>
            <person name="Ma J."/>
        </authorList>
    </citation>
    <scope>NUCLEOTIDE SEQUENCE [LARGE SCALE GENOMIC DNA]</scope>
    <source>
        <strain evidence="7">JCM 31696</strain>
    </source>
</reference>
<comment type="caution">
    <text evidence="6">The sequence shown here is derived from an EMBL/GenBank/DDBJ whole genome shotgun (WGS) entry which is preliminary data.</text>
</comment>
<name>A0ABW3CG40_9ACTN</name>
<keyword evidence="7" id="KW-1185">Reference proteome</keyword>
<dbReference type="SMART" id="SM00963">
    <property type="entry name" value="SRP54_N"/>
    <property type="match status" value="1"/>
</dbReference>
<dbReference type="Pfam" id="PF00448">
    <property type="entry name" value="SRP54"/>
    <property type="match status" value="1"/>
</dbReference>
<keyword evidence="6" id="KW-0675">Receptor</keyword>
<dbReference type="Gene3D" id="1.20.120.140">
    <property type="entry name" value="Signal recognition particle SRP54, nucleotide-binding domain"/>
    <property type="match status" value="1"/>
</dbReference>
<comment type="subcellular location">
    <subcellularLocation>
        <location evidence="1">Cytoplasm</location>
    </subcellularLocation>
</comment>
<evidence type="ECO:0000313" key="6">
    <source>
        <dbReference type="EMBL" id="MFD0853445.1"/>
    </source>
</evidence>
<dbReference type="InterPro" id="IPR042101">
    <property type="entry name" value="SRP54_N_sf"/>
</dbReference>
<evidence type="ECO:0000313" key="7">
    <source>
        <dbReference type="Proteomes" id="UP001597083"/>
    </source>
</evidence>
<protein>
    <submittedName>
        <fullName evidence="6">Signal recognition particle receptor subunit alpha</fullName>
    </submittedName>
</protein>
<dbReference type="Gene3D" id="3.40.50.300">
    <property type="entry name" value="P-loop containing nucleotide triphosphate hydrolases"/>
    <property type="match status" value="1"/>
</dbReference>
<dbReference type="Proteomes" id="UP001597083">
    <property type="component" value="Unassembled WGS sequence"/>
</dbReference>
<dbReference type="EMBL" id="JBHTIR010002173">
    <property type="protein sequence ID" value="MFD0853445.1"/>
    <property type="molecule type" value="Genomic_DNA"/>
</dbReference>
<keyword evidence="3" id="KW-0342">GTP-binding</keyword>
<dbReference type="SUPFAM" id="SSF52540">
    <property type="entry name" value="P-loop containing nucleoside triphosphate hydrolases"/>
    <property type="match status" value="1"/>
</dbReference>
<dbReference type="InterPro" id="IPR000897">
    <property type="entry name" value="SRP54_GTPase_dom"/>
</dbReference>
<evidence type="ECO:0000256" key="2">
    <source>
        <dbReference type="ARBA" id="ARBA00022741"/>
    </source>
</evidence>
<dbReference type="InterPro" id="IPR036225">
    <property type="entry name" value="SRP/SRP_N"/>
</dbReference>
<comment type="catalytic activity">
    <reaction evidence="4">
        <text>GTP + H2O = GDP + phosphate + H(+)</text>
        <dbReference type="Rhea" id="RHEA:19669"/>
        <dbReference type="ChEBI" id="CHEBI:15377"/>
        <dbReference type="ChEBI" id="CHEBI:15378"/>
        <dbReference type="ChEBI" id="CHEBI:37565"/>
        <dbReference type="ChEBI" id="CHEBI:43474"/>
        <dbReference type="ChEBI" id="CHEBI:58189"/>
        <dbReference type="EC" id="3.6.5.4"/>
    </reaction>
</comment>
<sequence>MFETLSDRLTTVFSSLRSKGRLSEADINATAREIRVALLEADVALPVVKDFIGQVKERARGAEVSQALNPAQQVVKIVNEELIGILGGETRRIRFAKNPPTVIMLAGLQGSGKTTLAGKLARWLKSEGHAPLLVAADLQR</sequence>
<gene>
    <name evidence="6" type="ORF">ACFQ07_14500</name>
</gene>
<feature type="non-terminal residue" evidence="6">
    <location>
        <position position="140"/>
    </location>
</feature>
<feature type="domain" description="Signal recognition particle SRP54 helical bundle" evidence="5">
    <location>
        <begin position="1"/>
        <end position="86"/>
    </location>
</feature>
<evidence type="ECO:0000256" key="3">
    <source>
        <dbReference type="ARBA" id="ARBA00023134"/>
    </source>
</evidence>
<evidence type="ECO:0000259" key="5">
    <source>
        <dbReference type="SMART" id="SM00963"/>
    </source>
</evidence>
<evidence type="ECO:0000256" key="4">
    <source>
        <dbReference type="ARBA" id="ARBA00048027"/>
    </source>
</evidence>
<dbReference type="SUPFAM" id="SSF47364">
    <property type="entry name" value="Domain of the SRP/SRP receptor G-proteins"/>
    <property type="match status" value="1"/>
</dbReference>
<dbReference type="InterPro" id="IPR027417">
    <property type="entry name" value="P-loop_NTPase"/>
</dbReference>
<proteinExistence type="predicted"/>
<evidence type="ECO:0000256" key="1">
    <source>
        <dbReference type="ARBA" id="ARBA00004496"/>
    </source>
</evidence>
<dbReference type="Pfam" id="PF02881">
    <property type="entry name" value="SRP54_N"/>
    <property type="match status" value="1"/>
</dbReference>
<dbReference type="PANTHER" id="PTHR11564:SF5">
    <property type="entry name" value="SIGNAL RECOGNITION PARTICLE SUBUNIT SRP54"/>
    <property type="match status" value="1"/>
</dbReference>
<dbReference type="PANTHER" id="PTHR11564">
    <property type="entry name" value="SIGNAL RECOGNITION PARTICLE 54K PROTEIN SRP54"/>
    <property type="match status" value="1"/>
</dbReference>
<organism evidence="6 7">
    <name type="scientific">Actinomadura adrarensis</name>
    <dbReference type="NCBI Taxonomy" id="1819600"/>
    <lineage>
        <taxon>Bacteria</taxon>
        <taxon>Bacillati</taxon>
        <taxon>Actinomycetota</taxon>
        <taxon>Actinomycetes</taxon>
        <taxon>Streptosporangiales</taxon>
        <taxon>Thermomonosporaceae</taxon>
        <taxon>Actinomadura</taxon>
    </lineage>
</organism>
<dbReference type="InterPro" id="IPR013822">
    <property type="entry name" value="Signal_recog_particl_SRP54_hlx"/>
</dbReference>
<accession>A0ABW3CG40</accession>
<dbReference type="InterPro" id="IPR022941">
    <property type="entry name" value="SRP54"/>
</dbReference>